<accession>A0A645JMI4</accession>
<protein>
    <submittedName>
        <fullName evidence="2">Uncharacterized protein</fullName>
    </submittedName>
</protein>
<sequence length="46" mass="4943">MSEAPSAVKIGPQTIMTGRDVMSETKPKNGWRNMLNSPGKEVSIPA</sequence>
<organism evidence="2">
    <name type="scientific">bioreactor metagenome</name>
    <dbReference type="NCBI Taxonomy" id="1076179"/>
    <lineage>
        <taxon>unclassified sequences</taxon>
        <taxon>metagenomes</taxon>
        <taxon>ecological metagenomes</taxon>
    </lineage>
</organism>
<evidence type="ECO:0000256" key="1">
    <source>
        <dbReference type="SAM" id="MobiDB-lite"/>
    </source>
</evidence>
<proteinExistence type="predicted"/>
<reference evidence="2" key="1">
    <citation type="submission" date="2019-08" db="EMBL/GenBank/DDBJ databases">
        <authorList>
            <person name="Kucharzyk K."/>
            <person name="Murdoch R.W."/>
            <person name="Higgins S."/>
            <person name="Loffler F."/>
        </authorList>
    </citation>
    <scope>NUCLEOTIDE SEQUENCE</scope>
</reference>
<comment type="caution">
    <text evidence="2">The sequence shown here is derived from an EMBL/GenBank/DDBJ whole genome shotgun (WGS) entry which is preliminary data.</text>
</comment>
<gene>
    <name evidence="2" type="ORF">SDC9_212619</name>
</gene>
<evidence type="ECO:0000313" key="2">
    <source>
        <dbReference type="EMBL" id="MPN64841.1"/>
    </source>
</evidence>
<dbReference type="AlphaFoldDB" id="A0A645JMI4"/>
<feature type="region of interest" description="Disordered" evidence="1">
    <location>
        <begin position="24"/>
        <end position="46"/>
    </location>
</feature>
<dbReference type="EMBL" id="VSSQ01146318">
    <property type="protein sequence ID" value="MPN64841.1"/>
    <property type="molecule type" value="Genomic_DNA"/>
</dbReference>
<name>A0A645JMI4_9ZZZZ</name>